<name>A0ABP8U5F1_9ACTN</name>
<evidence type="ECO:0000313" key="11">
    <source>
        <dbReference type="EMBL" id="GAA4624347.1"/>
    </source>
</evidence>
<evidence type="ECO:0000256" key="1">
    <source>
        <dbReference type="ARBA" id="ARBA00000085"/>
    </source>
</evidence>
<dbReference type="CDD" id="cd16917">
    <property type="entry name" value="HATPase_UhpB-NarQ-NarX-like"/>
    <property type="match status" value="1"/>
</dbReference>
<accession>A0ABP8U5F1</accession>
<evidence type="ECO:0000259" key="10">
    <source>
        <dbReference type="SMART" id="SM00387"/>
    </source>
</evidence>
<reference evidence="12" key="1">
    <citation type="journal article" date="2019" name="Int. J. Syst. Evol. Microbiol.">
        <title>The Global Catalogue of Microorganisms (GCM) 10K type strain sequencing project: providing services to taxonomists for standard genome sequencing and annotation.</title>
        <authorList>
            <consortium name="The Broad Institute Genomics Platform"/>
            <consortium name="The Broad Institute Genome Sequencing Center for Infectious Disease"/>
            <person name="Wu L."/>
            <person name="Ma J."/>
        </authorList>
    </citation>
    <scope>NUCLEOTIDE SEQUENCE [LARGE SCALE GENOMIC DNA]</scope>
    <source>
        <strain evidence="12">JCM 17939</strain>
    </source>
</reference>
<evidence type="ECO:0000256" key="8">
    <source>
        <dbReference type="ARBA" id="ARBA00023012"/>
    </source>
</evidence>
<dbReference type="EC" id="2.7.13.3" evidence="2"/>
<comment type="catalytic activity">
    <reaction evidence="1">
        <text>ATP + protein L-histidine = ADP + protein N-phospho-L-histidine.</text>
        <dbReference type="EC" id="2.7.13.3"/>
    </reaction>
</comment>
<evidence type="ECO:0000256" key="9">
    <source>
        <dbReference type="SAM" id="Phobius"/>
    </source>
</evidence>
<dbReference type="Gene3D" id="1.20.5.1930">
    <property type="match status" value="1"/>
</dbReference>
<evidence type="ECO:0000256" key="4">
    <source>
        <dbReference type="ARBA" id="ARBA00022679"/>
    </source>
</evidence>
<dbReference type="SUPFAM" id="SSF55874">
    <property type="entry name" value="ATPase domain of HSP90 chaperone/DNA topoisomerase II/histidine kinase"/>
    <property type="match status" value="1"/>
</dbReference>
<dbReference type="PANTHER" id="PTHR24421">
    <property type="entry name" value="NITRATE/NITRITE SENSOR PROTEIN NARX-RELATED"/>
    <property type="match status" value="1"/>
</dbReference>
<keyword evidence="12" id="KW-1185">Reference proteome</keyword>
<feature type="domain" description="Histidine kinase/HSP90-like ATPase" evidence="10">
    <location>
        <begin position="328"/>
        <end position="417"/>
    </location>
</feature>
<dbReference type="Pfam" id="PF07730">
    <property type="entry name" value="HisKA_3"/>
    <property type="match status" value="1"/>
</dbReference>
<dbReference type="InterPro" id="IPR011712">
    <property type="entry name" value="Sig_transdc_His_kin_sub3_dim/P"/>
</dbReference>
<comment type="caution">
    <text evidence="11">The sequence shown here is derived from an EMBL/GenBank/DDBJ whole genome shotgun (WGS) entry which is preliminary data.</text>
</comment>
<dbReference type="Proteomes" id="UP001501442">
    <property type="component" value="Unassembled WGS sequence"/>
</dbReference>
<dbReference type="PANTHER" id="PTHR24421:SF10">
    <property type="entry name" value="NITRATE_NITRITE SENSOR PROTEIN NARQ"/>
    <property type="match status" value="1"/>
</dbReference>
<sequence>MPGWDDGAVRRALRGSLEAYQRLAGGLGTAVLALFTAAGLLVIAVLCLVGIGLPLLPGALAVVRSVAGRERERLSRWGDEVISPYPAWPRGWLARIRAAAADPATGRDLRWLFTHAVFGFLLGFFGVLLPVLAVRDLSFPLWWTLIPPGGVTTSVGIPIHGWTGALSSVLLGVGWVAILIGLTPAMARLQARPGLRLLKPHPSVDLSARVAELTATRAAALDAHTAELRRIERSLHDGTQNRLVGVTVLLGAARRALKKDPATADQAIEQAQSAAEQALAELRAVVRAILPPVLEQRGLGGALTALAAGCAVPCRVSVDVPGSRPASVDATAYFVVAEALTNISKHSHARHAAVDVRQTRDRLHLRVEDDGRGGADDRSGSGIVGIRRRVEAYDGRVTFSSPPGGPTILDVELPCVL</sequence>
<protein>
    <recommendedName>
        <fullName evidence="2">histidine kinase</fullName>
        <ecNumber evidence="2">2.7.13.3</ecNumber>
    </recommendedName>
</protein>
<keyword evidence="9" id="KW-0472">Membrane</keyword>
<keyword evidence="4" id="KW-0808">Transferase</keyword>
<dbReference type="Pfam" id="PF02518">
    <property type="entry name" value="HATPase_c"/>
    <property type="match status" value="1"/>
</dbReference>
<dbReference type="GO" id="GO:0016301">
    <property type="term" value="F:kinase activity"/>
    <property type="evidence" value="ECO:0007669"/>
    <property type="project" value="UniProtKB-KW"/>
</dbReference>
<keyword evidence="6 11" id="KW-0418">Kinase</keyword>
<evidence type="ECO:0000256" key="6">
    <source>
        <dbReference type="ARBA" id="ARBA00022777"/>
    </source>
</evidence>
<evidence type="ECO:0000256" key="5">
    <source>
        <dbReference type="ARBA" id="ARBA00022741"/>
    </source>
</evidence>
<dbReference type="InterPro" id="IPR025828">
    <property type="entry name" value="Put_sensor_dom"/>
</dbReference>
<dbReference type="InterPro" id="IPR003594">
    <property type="entry name" value="HATPase_dom"/>
</dbReference>
<dbReference type="EMBL" id="BAABHK010000003">
    <property type="protein sequence ID" value="GAA4624347.1"/>
    <property type="molecule type" value="Genomic_DNA"/>
</dbReference>
<proteinExistence type="predicted"/>
<evidence type="ECO:0000256" key="3">
    <source>
        <dbReference type="ARBA" id="ARBA00022553"/>
    </source>
</evidence>
<keyword evidence="3" id="KW-0597">Phosphoprotein</keyword>
<dbReference type="RefSeq" id="WP_345430805.1">
    <property type="nucleotide sequence ID" value="NZ_BAABHK010000003.1"/>
</dbReference>
<gene>
    <name evidence="11" type="ORF">GCM10023196_024120</name>
</gene>
<evidence type="ECO:0000256" key="7">
    <source>
        <dbReference type="ARBA" id="ARBA00022840"/>
    </source>
</evidence>
<dbReference type="SMART" id="SM00387">
    <property type="entry name" value="HATPase_c"/>
    <property type="match status" value="1"/>
</dbReference>
<dbReference type="Pfam" id="PF13796">
    <property type="entry name" value="Sensor"/>
    <property type="match status" value="1"/>
</dbReference>
<feature type="transmembrane region" description="Helical" evidence="9">
    <location>
        <begin position="112"/>
        <end position="133"/>
    </location>
</feature>
<keyword evidence="5" id="KW-0547">Nucleotide-binding</keyword>
<dbReference type="InterPro" id="IPR050482">
    <property type="entry name" value="Sensor_HK_TwoCompSys"/>
</dbReference>
<keyword evidence="9" id="KW-0812">Transmembrane</keyword>
<dbReference type="InterPro" id="IPR036890">
    <property type="entry name" value="HATPase_C_sf"/>
</dbReference>
<feature type="transmembrane region" description="Helical" evidence="9">
    <location>
        <begin position="165"/>
        <end position="187"/>
    </location>
</feature>
<organism evidence="11 12">
    <name type="scientific">Actinoallomurus vinaceus</name>
    <dbReference type="NCBI Taxonomy" id="1080074"/>
    <lineage>
        <taxon>Bacteria</taxon>
        <taxon>Bacillati</taxon>
        <taxon>Actinomycetota</taxon>
        <taxon>Actinomycetes</taxon>
        <taxon>Streptosporangiales</taxon>
        <taxon>Thermomonosporaceae</taxon>
        <taxon>Actinoallomurus</taxon>
    </lineage>
</organism>
<evidence type="ECO:0000256" key="2">
    <source>
        <dbReference type="ARBA" id="ARBA00012438"/>
    </source>
</evidence>
<keyword evidence="7" id="KW-0067">ATP-binding</keyword>
<dbReference type="Gene3D" id="3.30.565.10">
    <property type="entry name" value="Histidine kinase-like ATPase, C-terminal domain"/>
    <property type="match status" value="1"/>
</dbReference>
<keyword evidence="8" id="KW-0902">Two-component regulatory system</keyword>
<keyword evidence="9" id="KW-1133">Transmembrane helix</keyword>
<evidence type="ECO:0000313" key="12">
    <source>
        <dbReference type="Proteomes" id="UP001501442"/>
    </source>
</evidence>
<feature type="transmembrane region" description="Helical" evidence="9">
    <location>
        <begin position="30"/>
        <end position="63"/>
    </location>
</feature>